<dbReference type="EMBL" id="CP047650">
    <property type="protein sequence ID" value="QHJ01573.1"/>
    <property type="molecule type" value="Genomic_DNA"/>
</dbReference>
<evidence type="ECO:0000256" key="1">
    <source>
        <dbReference type="ARBA" id="ARBA00005568"/>
    </source>
</evidence>
<keyword evidence="3" id="KW-0456">Lyase</keyword>
<name>A0A857JF61_9BURK</name>
<evidence type="ECO:0000256" key="2">
    <source>
        <dbReference type="ARBA" id="ARBA00022723"/>
    </source>
</evidence>
<comment type="similarity">
    <text evidence="1">Belongs to the HpcH/HpaI aldolase family.</text>
</comment>
<dbReference type="PANTHER" id="PTHR30502:SF0">
    <property type="entry name" value="PHOSPHOENOLPYRUVATE CARBOXYLASE FAMILY PROTEIN"/>
    <property type="match status" value="1"/>
</dbReference>
<dbReference type="InterPro" id="IPR050251">
    <property type="entry name" value="HpcH-HpaI_aldolase"/>
</dbReference>
<dbReference type="GO" id="GO:0016832">
    <property type="term" value="F:aldehyde-lyase activity"/>
    <property type="evidence" value="ECO:0007669"/>
    <property type="project" value="TreeGrafter"/>
</dbReference>
<protein>
    <submittedName>
        <fullName evidence="5">4-hydroxy-2-oxovalerate aldolase</fullName>
    </submittedName>
</protein>
<dbReference type="KEGG" id="xyk:GT347_15490"/>
<dbReference type="GO" id="GO:0005737">
    <property type="term" value="C:cytoplasm"/>
    <property type="evidence" value="ECO:0007669"/>
    <property type="project" value="TreeGrafter"/>
</dbReference>
<evidence type="ECO:0000259" key="4">
    <source>
        <dbReference type="Pfam" id="PF03328"/>
    </source>
</evidence>
<dbReference type="PANTHER" id="PTHR30502">
    <property type="entry name" value="2-KETO-3-DEOXY-L-RHAMNONATE ALDOLASE"/>
    <property type="match status" value="1"/>
</dbReference>
<gene>
    <name evidence="5" type="ORF">GT347_15490</name>
</gene>
<dbReference type="SUPFAM" id="SSF51621">
    <property type="entry name" value="Phosphoenolpyruvate/pyruvate domain"/>
    <property type="match status" value="1"/>
</dbReference>
<keyword evidence="6" id="KW-1185">Reference proteome</keyword>
<keyword evidence="2" id="KW-0479">Metal-binding</keyword>
<proteinExistence type="inferred from homology"/>
<dbReference type="AlphaFoldDB" id="A0A857JF61"/>
<dbReference type="InterPro" id="IPR005000">
    <property type="entry name" value="Aldolase/citrate-lyase_domain"/>
</dbReference>
<dbReference type="Proteomes" id="UP000464787">
    <property type="component" value="Chromosome"/>
</dbReference>
<dbReference type="InterPro" id="IPR015813">
    <property type="entry name" value="Pyrv/PenolPyrv_kinase-like_dom"/>
</dbReference>
<reference evidence="5 6" key="1">
    <citation type="submission" date="2020-01" db="EMBL/GenBank/DDBJ databases">
        <title>Genome sequencing of strain KACC 21265.</title>
        <authorList>
            <person name="Heo J."/>
            <person name="Kim S.-J."/>
            <person name="Kim J.-S."/>
            <person name="Hong S.-B."/>
            <person name="Kwon S.-W."/>
        </authorList>
    </citation>
    <scope>NUCLEOTIDE SEQUENCE [LARGE SCALE GENOMIC DNA]</scope>
    <source>
        <strain evidence="5 6">KACC 21265</strain>
    </source>
</reference>
<dbReference type="GO" id="GO:0046872">
    <property type="term" value="F:metal ion binding"/>
    <property type="evidence" value="ECO:0007669"/>
    <property type="project" value="UniProtKB-KW"/>
</dbReference>
<dbReference type="Pfam" id="PF03328">
    <property type="entry name" value="HpcH_HpaI"/>
    <property type="match status" value="1"/>
</dbReference>
<accession>A0A857JF61</accession>
<organism evidence="5 6">
    <name type="scientific">Xylophilus rhododendri</name>
    <dbReference type="NCBI Taxonomy" id="2697032"/>
    <lineage>
        <taxon>Bacteria</taxon>
        <taxon>Pseudomonadati</taxon>
        <taxon>Pseudomonadota</taxon>
        <taxon>Betaproteobacteria</taxon>
        <taxon>Burkholderiales</taxon>
        <taxon>Xylophilus</taxon>
    </lineage>
</organism>
<evidence type="ECO:0000256" key="3">
    <source>
        <dbReference type="ARBA" id="ARBA00023239"/>
    </source>
</evidence>
<evidence type="ECO:0000313" key="6">
    <source>
        <dbReference type="Proteomes" id="UP000464787"/>
    </source>
</evidence>
<feature type="domain" description="HpcH/HpaI aldolase/citrate lyase" evidence="4">
    <location>
        <begin position="26"/>
        <end position="237"/>
    </location>
</feature>
<sequence length="266" mass="27977">MNTDIRHPLDDRLPALLRSGRTLRAIFNSLPSPAIVEMCAYAGFDFILIDNEHGSADLGITEHMLRAARASGIPPVVRCLRQDIARVLDMGASGVQIPMVQSAEEARELVQQVRYPGTGRRGSAFSPRAAGYGAFPGAEHTRRSNAGVALIVMIETEEAVAQAAEIAAVEGVDAVFVGPNDLSHSMGFGSDWKAPEVDAVIERALRAISGAGQCAGIIGMNGADEARYGAWGARFFATVASSVITHALRQAAQPVPAAARTGGPGY</sequence>
<evidence type="ECO:0000313" key="5">
    <source>
        <dbReference type="EMBL" id="QHJ01573.1"/>
    </source>
</evidence>
<dbReference type="InterPro" id="IPR040442">
    <property type="entry name" value="Pyrv_kinase-like_dom_sf"/>
</dbReference>
<dbReference type="Gene3D" id="3.20.20.60">
    <property type="entry name" value="Phosphoenolpyruvate-binding domains"/>
    <property type="match status" value="1"/>
</dbReference>